<reference evidence="17 18" key="1">
    <citation type="submission" date="2014-07" db="EMBL/GenBank/DDBJ databases">
        <title>Complete genome sequence of a moderately halophilic bacterium Terribacillus aidingensis MP602, isolated from Cryptomeria fortunei in Tianmu mountain in China.</title>
        <authorList>
            <person name="Wang Y."/>
            <person name="Lu P."/>
            <person name="Zhang L."/>
        </authorList>
    </citation>
    <scope>NUCLEOTIDE SEQUENCE [LARGE SCALE GENOMIC DNA]</scope>
    <source>
        <strain evidence="17 18">MP602</strain>
    </source>
</reference>
<dbReference type="HOGENOM" id="CLU_000445_89_6_9"/>
<dbReference type="InterPro" id="IPR003660">
    <property type="entry name" value="HAMP_dom"/>
</dbReference>
<evidence type="ECO:0000256" key="14">
    <source>
        <dbReference type="SAM" id="Phobius"/>
    </source>
</evidence>
<evidence type="ECO:0000256" key="9">
    <source>
        <dbReference type="ARBA" id="ARBA00022777"/>
    </source>
</evidence>
<evidence type="ECO:0000256" key="7">
    <source>
        <dbReference type="ARBA" id="ARBA00022692"/>
    </source>
</evidence>
<dbReference type="SUPFAM" id="SSF158472">
    <property type="entry name" value="HAMP domain-like"/>
    <property type="match status" value="1"/>
</dbReference>
<dbReference type="Pfam" id="PF02518">
    <property type="entry name" value="HATPase_c"/>
    <property type="match status" value="1"/>
</dbReference>
<dbReference type="GO" id="GO:0005886">
    <property type="term" value="C:plasma membrane"/>
    <property type="evidence" value="ECO:0007669"/>
    <property type="project" value="UniProtKB-SubCell"/>
</dbReference>
<dbReference type="InterPro" id="IPR003594">
    <property type="entry name" value="HATPase_dom"/>
</dbReference>
<keyword evidence="8" id="KW-0547">Nucleotide-binding</keyword>
<dbReference type="SUPFAM" id="SSF47384">
    <property type="entry name" value="Homodimeric domain of signal transducing histidine kinase"/>
    <property type="match status" value="1"/>
</dbReference>
<gene>
    <name evidence="17" type="ORF">GZ22_07530</name>
</gene>
<dbReference type="EC" id="2.7.13.3" evidence="3"/>
<protein>
    <recommendedName>
        <fullName evidence="3">histidine kinase</fullName>
        <ecNumber evidence="3">2.7.13.3</ecNumber>
    </recommendedName>
</protein>
<name>A0A075LKM5_9BACI</name>
<dbReference type="KEGG" id="tap:GZ22_07530"/>
<feature type="domain" description="HAMP" evidence="16">
    <location>
        <begin position="175"/>
        <end position="229"/>
    </location>
</feature>
<dbReference type="Pfam" id="PF00672">
    <property type="entry name" value="HAMP"/>
    <property type="match status" value="1"/>
</dbReference>
<accession>A0A075LKM5</accession>
<evidence type="ECO:0000256" key="4">
    <source>
        <dbReference type="ARBA" id="ARBA00022475"/>
    </source>
</evidence>
<keyword evidence="13 14" id="KW-0472">Membrane</keyword>
<dbReference type="PANTHER" id="PTHR45436">
    <property type="entry name" value="SENSOR HISTIDINE KINASE YKOH"/>
    <property type="match status" value="1"/>
</dbReference>
<keyword evidence="9" id="KW-0418">Kinase</keyword>
<dbReference type="InterPro" id="IPR036097">
    <property type="entry name" value="HisK_dim/P_sf"/>
</dbReference>
<dbReference type="Proteomes" id="UP000027980">
    <property type="component" value="Chromosome"/>
</dbReference>
<dbReference type="InterPro" id="IPR050428">
    <property type="entry name" value="TCS_sensor_his_kinase"/>
</dbReference>
<dbReference type="PROSITE" id="PS50109">
    <property type="entry name" value="HIS_KIN"/>
    <property type="match status" value="1"/>
</dbReference>
<dbReference type="InterPro" id="IPR005467">
    <property type="entry name" value="His_kinase_dom"/>
</dbReference>
<dbReference type="InterPro" id="IPR004358">
    <property type="entry name" value="Sig_transdc_His_kin-like_C"/>
</dbReference>
<dbReference type="PANTHER" id="PTHR45436:SF5">
    <property type="entry name" value="SENSOR HISTIDINE KINASE TRCS"/>
    <property type="match status" value="1"/>
</dbReference>
<dbReference type="InterPro" id="IPR003661">
    <property type="entry name" value="HisK_dim/P_dom"/>
</dbReference>
<evidence type="ECO:0000256" key="11">
    <source>
        <dbReference type="ARBA" id="ARBA00022989"/>
    </source>
</evidence>
<dbReference type="RefSeq" id="WP_038560540.1">
    <property type="nucleotide sequence ID" value="NZ_CP008876.1"/>
</dbReference>
<keyword evidence="4" id="KW-1003">Cell membrane</keyword>
<dbReference type="SUPFAM" id="SSF55874">
    <property type="entry name" value="ATPase domain of HSP90 chaperone/DNA topoisomerase II/histidine kinase"/>
    <property type="match status" value="1"/>
</dbReference>
<dbReference type="GO" id="GO:0000155">
    <property type="term" value="F:phosphorelay sensor kinase activity"/>
    <property type="evidence" value="ECO:0007669"/>
    <property type="project" value="InterPro"/>
</dbReference>
<dbReference type="OrthoDB" id="9786919at2"/>
<comment type="subcellular location">
    <subcellularLocation>
        <location evidence="2">Cell membrane</location>
        <topology evidence="2">Multi-pass membrane protein</topology>
    </subcellularLocation>
</comment>
<dbReference type="EMBL" id="CP008876">
    <property type="protein sequence ID" value="AIF66497.1"/>
    <property type="molecule type" value="Genomic_DNA"/>
</dbReference>
<keyword evidence="12" id="KW-0902">Two-component regulatory system</keyword>
<organism evidence="17 18">
    <name type="scientific">Terribacillus saccharophilus</name>
    <dbReference type="NCBI Taxonomy" id="361277"/>
    <lineage>
        <taxon>Bacteria</taxon>
        <taxon>Bacillati</taxon>
        <taxon>Bacillota</taxon>
        <taxon>Bacilli</taxon>
        <taxon>Bacillales</taxon>
        <taxon>Bacillaceae</taxon>
        <taxon>Terribacillus</taxon>
    </lineage>
</organism>
<dbReference type="FunFam" id="1.10.287.130:FF:000001">
    <property type="entry name" value="Two-component sensor histidine kinase"/>
    <property type="match status" value="1"/>
</dbReference>
<dbReference type="GeneID" id="34221067"/>
<dbReference type="PROSITE" id="PS50885">
    <property type="entry name" value="HAMP"/>
    <property type="match status" value="1"/>
</dbReference>
<evidence type="ECO:0000256" key="6">
    <source>
        <dbReference type="ARBA" id="ARBA00022679"/>
    </source>
</evidence>
<dbReference type="AlphaFoldDB" id="A0A075LKM5"/>
<evidence type="ECO:0000313" key="17">
    <source>
        <dbReference type="EMBL" id="AIF66497.1"/>
    </source>
</evidence>
<keyword evidence="10" id="KW-0067">ATP-binding</keyword>
<dbReference type="CDD" id="cd00082">
    <property type="entry name" value="HisKA"/>
    <property type="match status" value="1"/>
</dbReference>
<evidence type="ECO:0000256" key="8">
    <source>
        <dbReference type="ARBA" id="ARBA00022741"/>
    </source>
</evidence>
<evidence type="ECO:0000256" key="10">
    <source>
        <dbReference type="ARBA" id="ARBA00022840"/>
    </source>
</evidence>
<dbReference type="SMART" id="SM00388">
    <property type="entry name" value="HisKA"/>
    <property type="match status" value="1"/>
</dbReference>
<dbReference type="FunFam" id="3.30.565.10:FF:000006">
    <property type="entry name" value="Sensor histidine kinase WalK"/>
    <property type="match status" value="1"/>
</dbReference>
<dbReference type="Gene3D" id="1.10.287.130">
    <property type="match status" value="1"/>
</dbReference>
<evidence type="ECO:0000313" key="18">
    <source>
        <dbReference type="Proteomes" id="UP000027980"/>
    </source>
</evidence>
<evidence type="ECO:0000256" key="12">
    <source>
        <dbReference type="ARBA" id="ARBA00023012"/>
    </source>
</evidence>
<dbReference type="InterPro" id="IPR036890">
    <property type="entry name" value="HATPase_C_sf"/>
</dbReference>
<evidence type="ECO:0000256" key="1">
    <source>
        <dbReference type="ARBA" id="ARBA00000085"/>
    </source>
</evidence>
<dbReference type="Gene3D" id="6.10.340.10">
    <property type="match status" value="1"/>
</dbReference>
<feature type="transmembrane region" description="Helical" evidence="14">
    <location>
        <begin position="7"/>
        <end position="30"/>
    </location>
</feature>
<dbReference type="SMART" id="SM00387">
    <property type="entry name" value="HATPase_c"/>
    <property type="match status" value="1"/>
</dbReference>
<evidence type="ECO:0000259" key="16">
    <source>
        <dbReference type="PROSITE" id="PS50885"/>
    </source>
</evidence>
<evidence type="ECO:0000256" key="5">
    <source>
        <dbReference type="ARBA" id="ARBA00022553"/>
    </source>
</evidence>
<keyword evidence="5" id="KW-0597">Phosphoprotein</keyword>
<sequence>MKLRTRIQLYIIVTLVILLLIVNMSIYFLFREVSLHNSVDRLHEQGRALAETAATVDWKDTSRTSLFQADLPTEGLVRFIGSDGQSEGVITRAEKYRELPFTYTSQEQDQTYYHNGSWYAEVSIPVIRDNGIYTMQVAEELVSLEQTLQVLKYCLTIAGLIILIPSILGGRLLSSFLLRPILALTSTMQAIRKSGKWKRMETENRSHDELHALSETFNEMVDQLEENFTKQQQFVSDASHELKTPISIIKSYSKLLDRWGADDPAVQQEAVQAIHSETERMQALVDQLLILAKDDPELLQKEPVDLGNIAEICAAAMETAYQREIIVRMERGLLVMADSNMLKQVVYILLSNSIKYSDDLIEIDVKADQNEAILSVTDYGEGLDEKDQRRIFDRFYRVDKARTREKGGSGLGLAIAKQLVELHDGKIDVTSVLGEGSTFTVRLPI</sequence>
<evidence type="ECO:0000256" key="2">
    <source>
        <dbReference type="ARBA" id="ARBA00004651"/>
    </source>
</evidence>
<feature type="domain" description="Histidine kinase" evidence="15">
    <location>
        <begin position="237"/>
        <end position="445"/>
    </location>
</feature>
<keyword evidence="6" id="KW-0808">Transferase</keyword>
<dbReference type="Pfam" id="PF00512">
    <property type="entry name" value="HisKA"/>
    <property type="match status" value="1"/>
</dbReference>
<dbReference type="Gene3D" id="3.30.565.10">
    <property type="entry name" value="Histidine kinase-like ATPase, C-terminal domain"/>
    <property type="match status" value="1"/>
</dbReference>
<evidence type="ECO:0000259" key="15">
    <source>
        <dbReference type="PROSITE" id="PS50109"/>
    </source>
</evidence>
<evidence type="ECO:0000256" key="13">
    <source>
        <dbReference type="ARBA" id="ARBA00023136"/>
    </source>
</evidence>
<keyword evidence="11 14" id="KW-1133">Transmembrane helix</keyword>
<proteinExistence type="predicted"/>
<dbReference type="PRINTS" id="PR00344">
    <property type="entry name" value="BCTRLSENSOR"/>
</dbReference>
<dbReference type="GO" id="GO:0005524">
    <property type="term" value="F:ATP binding"/>
    <property type="evidence" value="ECO:0007669"/>
    <property type="project" value="UniProtKB-KW"/>
</dbReference>
<comment type="catalytic activity">
    <reaction evidence="1">
        <text>ATP + protein L-histidine = ADP + protein N-phospho-L-histidine.</text>
        <dbReference type="EC" id="2.7.13.3"/>
    </reaction>
</comment>
<dbReference type="CDD" id="cd06225">
    <property type="entry name" value="HAMP"/>
    <property type="match status" value="1"/>
</dbReference>
<dbReference type="SMART" id="SM00304">
    <property type="entry name" value="HAMP"/>
    <property type="match status" value="1"/>
</dbReference>
<evidence type="ECO:0000256" key="3">
    <source>
        <dbReference type="ARBA" id="ARBA00012438"/>
    </source>
</evidence>
<keyword evidence="7 14" id="KW-0812">Transmembrane</keyword>